<keyword evidence="1" id="KW-0732">Signal</keyword>
<evidence type="ECO:0008006" key="4">
    <source>
        <dbReference type="Google" id="ProtNLM"/>
    </source>
</evidence>
<evidence type="ECO:0000313" key="3">
    <source>
        <dbReference type="Proteomes" id="UP001431783"/>
    </source>
</evidence>
<dbReference type="AlphaFoldDB" id="A0AAW1V487"/>
<evidence type="ECO:0000256" key="1">
    <source>
        <dbReference type="SAM" id="SignalP"/>
    </source>
</evidence>
<dbReference type="EMBL" id="JARQZJ010000113">
    <property type="protein sequence ID" value="KAK9887542.1"/>
    <property type="molecule type" value="Genomic_DNA"/>
</dbReference>
<proteinExistence type="predicted"/>
<keyword evidence="3" id="KW-1185">Reference proteome</keyword>
<dbReference type="Gene3D" id="3.30.60.30">
    <property type="match status" value="1"/>
</dbReference>
<gene>
    <name evidence="2" type="ORF">WA026_023264</name>
</gene>
<name>A0AAW1V487_9CUCU</name>
<feature type="signal peptide" evidence="1">
    <location>
        <begin position="1"/>
        <end position="19"/>
    </location>
</feature>
<dbReference type="InterPro" id="IPR036058">
    <property type="entry name" value="Kazal_dom_sf"/>
</dbReference>
<evidence type="ECO:0000313" key="2">
    <source>
        <dbReference type="EMBL" id="KAK9887542.1"/>
    </source>
</evidence>
<comment type="caution">
    <text evidence="2">The sequence shown here is derived from an EMBL/GenBank/DDBJ whole genome shotgun (WGS) entry which is preliminary data.</text>
</comment>
<dbReference type="Proteomes" id="UP001431783">
    <property type="component" value="Unassembled WGS sequence"/>
</dbReference>
<reference evidence="2 3" key="1">
    <citation type="submission" date="2023-03" db="EMBL/GenBank/DDBJ databases">
        <title>Genome insight into feeding habits of ladybird beetles.</title>
        <authorList>
            <person name="Li H.-S."/>
            <person name="Huang Y.-H."/>
            <person name="Pang H."/>
        </authorList>
    </citation>
    <scope>NUCLEOTIDE SEQUENCE [LARGE SCALE GENOMIC DNA]</scope>
    <source>
        <strain evidence="2">SYSU_2023b</strain>
        <tissue evidence="2">Whole body</tissue>
    </source>
</reference>
<accession>A0AAW1V487</accession>
<organism evidence="2 3">
    <name type="scientific">Henosepilachna vigintioctopunctata</name>
    <dbReference type="NCBI Taxonomy" id="420089"/>
    <lineage>
        <taxon>Eukaryota</taxon>
        <taxon>Metazoa</taxon>
        <taxon>Ecdysozoa</taxon>
        <taxon>Arthropoda</taxon>
        <taxon>Hexapoda</taxon>
        <taxon>Insecta</taxon>
        <taxon>Pterygota</taxon>
        <taxon>Neoptera</taxon>
        <taxon>Endopterygota</taxon>
        <taxon>Coleoptera</taxon>
        <taxon>Polyphaga</taxon>
        <taxon>Cucujiformia</taxon>
        <taxon>Coccinelloidea</taxon>
        <taxon>Coccinellidae</taxon>
        <taxon>Epilachninae</taxon>
        <taxon>Epilachnini</taxon>
        <taxon>Henosepilachna</taxon>
    </lineage>
</organism>
<protein>
    <recommendedName>
        <fullName evidence="4">Kazal-like domain-containing protein</fullName>
    </recommendedName>
</protein>
<feature type="chain" id="PRO_5043564979" description="Kazal-like domain-containing protein" evidence="1">
    <location>
        <begin position="20"/>
        <end position="103"/>
    </location>
</feature>
<sequence length="103" mass="11480">MLKYSILVTIVLLVHSVSSSSDNFDLDFNGKMSGLERMKDPKIKRCMESCPVTLNFLPQCASDGKSYPNASTIRCMNYCLKPFGEELTVTSVGFCKDDRLPSD</sequence>
<dbReference type="SUPFAM" id="SSF100895">
    <property type="entry name" value="Kazal-type serine protease inhibitors"/>
    <property type="match status" value="1"/>
</dbReference>